<evidence type="ECO:0000313" key="4">
    <source>
        <dbReference type="Proteomes" id="UP001254759"/>
    </source>
</evidence>
<name>A0ABU1RNS6_9GAMM</name>
<proteinExistence type="predicted"/>
<organism evidence="3 4">
    <name type="scientific">Pseudoxanthomonas sacheonensis</name>
    <dbReference type="NCBI Taxonomy" id="443615"/>
    <lineage>
        <taxon>Bacteria</taxon>
        <taxon>Pseudomonadati</taxon>
        <taxon>Pseudomonadota</taxon>
        <taxon>Gammaproteobacteria</taxon>
        <taxon>Lysobacterales</taxon>
        <taxon>Lysobacteraceae</taxon>
        <taxon>Pseudoxanthomonas</taxon>
    </lineage>
</organism>
<feature type="region of interest" description="Disordered" evidence="1">
    <location>
        <begin position="102"/>
        <end position="126"/>
    </location>
</feature>
<evidence type="ECO:0000313" key="3">
    <source>
        <dbReference type="EMBL" id="MDR6840433.1"/>
    </source>
</evidence>
<feature type="domain" description="VWFA" evidence="2">
    <location>
        <begin position="376"/>
        <end position="562"/>
    </location>
</feature>
<dbReference type="Pfam" id="PF13365">
    <property type="entry name" value="Trypsin_2"/>
    <property type="match status" value="1"/>
</dbReference>
<protein>
    <recommendedName>
        <fullName evidence="2">VWFA domain-containing protein</fullName>
    </recommendedName>
</protein>
<dbReference type="SMART" id="SM00327">
    <property type="entry name" value="VWA"/>
    <property type="match status" value="1"/>
</dbReference>
<feature type="region of interest" description="Disordered" evidence="1">
    <location>
        <begin position="992"/>
        <end position="1021"/>
    </location>
</feature>
<reference evidence="3 4" key="1">
    <citation type="submission" date="2023-07" db="EMBL/GenBank/DDBJ databases">
        <title>Sorghum-associated microbial communities from plants grown in Nebraska, USA.</title>
        <authorList>
            <person name="Schachtman D."/>
        </authorList>
    </citation>
    <scope>NUCLEOTIDE SEQUENCE [LARGE SCALE GENOMIC DNA]</scope>
    <source>
        <strain evidence="3 4">BE107</strain>
    </source>
</reference>
<evidence type="ECO:0000259" key="2">
    <source>
        <dbReference type="PROSITE" id="PS50234"/>
    </source>
</evidence>
<dbReference type="InterPro" id="IPR051266">
    <property type="entry name" value="CLCR"/>
</dbReference>
<dbReference type="Proteomes" id="UP001254759">
    <property type="component" value="Unassembled WGS sequence"/>
</dbReference>
<dbReference type="Gene3D" id="3.40.50.410">
    <property type="entry name" value="von Willebrand factor, type A domain"/>
    <property type="match status" value="1"/>
</dbReference>
<feature type="compositionally biased region" description="Basic and acidic residues" evidence="1">
    <location>
        <begin position="1007"/>
        <end position="1021"/>
    </location>
</feature>
<dbReference type="EMBL" id="JAVDTT010000001">
    <property type="protein sequence ID" value="MDR6840433.1"/>
    <property type="molecule type" value="Genomic_DNA"/>
</dbReference>
<evidence type="ECO:0000256" key="1">
    <source>
        <dbReference type="SAM" id="MobiDB-lite"/>
    </source>
</evidence>
<dbReference type="InterPro" id="IPR002035">
    <property type="entry name" value="VWF_A"/>
</dbReference>
<accession>A0ABU1RNS6</accession>
<keyword evidence="4" id="KW-1185">Reference proteome</keyword>
<dbReference type="SUPFAM" id="SSF50494">
    <property type="entry name" value="Trypsin-like serine proteases"/>
    <property type="match status" value="1"/>
</dbReference>
<dbReference type="InterPro" id="IPR009003">
    <property type="entry name" value="Peptidase_S1_PA"/>
</dbReference>
<dbReference type="Gene3D" id="2.40.10.10">
    <property type="entry name" value="Trypsin-like serine proteases"/>
    <property type="match status" value="2"/>
</dbReference>
<dbReference type="PANTHER" id="PTHR10579:SF43">
    <property type="entry name" value="ZINC FINGER (C3HC4-TYPE RING FINGER) FAMILY PROTEIN"/>
    <property type="match status" value="1"/>
</dbReference>
<comment type="caution">
    <text evidence="3">The sequence shown here is derived from an EMBL/GenBank/DDBJ whole genome shotgun (WGS) entry which is preliminary data.</text>
</comment>
<sequence length="1021" mass="107059">MTHALGRVVADGRTFTHSSGLDLTPGAGPLGAPRFVFLHFDSVVLNGGARLEVALGYDTDVFTSASGSEFWSRPVNAINTPITMRIVGGTGSARLLEFGSGEATETANPPGTSTGSRSNPDPFLNSNPYQEPIYETRLKCHPTFEWRNARCTLPTVPDAVRDKVRAATGIIVEAHDFDAAGHGGHVSSCSGTLIAGDLFLTARHCLVDAAGRDVRSASVTFDYETNCDGSRPAGHNPRFFKVVEEVAAGSAANGSNPPSSSDWVVVRLDAAPGELPAPLEMRDAGLMSGETVFTMHHPTGAVKKTQEGVHGGGTNIVGFDYCGGSSGSSLFDSSGRLVGGPLSVGPVGNACTVTYAPLANVKAGLNNPPVPAVPLDVMIVFDRSGSMAGSAPPIGRSKLEEAQDAASLFVQLVREGAGDRLGMVTFSSAAGLDRPMGLAATVKPLLVGPAPFTSGQIGAISPGGATSLGAGIGIGQLGFGSGSTNTKAMLLLTDGLQNTAPMVEEVESFLGTTKLNVIGFGSDADINGPLLNRVAHEHGGHFTRALDGLGLRKFFGLSFGNIFENGALVDPEHVLGKNQVESQPHVFQVCGEEHITVVLGWDDLQSPLRARVYTPSGKLVTPGKRVREVRGRSWVFLKIPLPYEGERDGAWKLIVDRVPPIVIGLSKRAAAARAAAAQFPGDVRYFYLVTAIGGPKLSYLGSPRHVYTGDILHPRVGLHYPNGTVPADADVELIVDAPTIALGRLTTETGLRPPITSGDAVDGFHATLKSIASSNGGSLPVGTTKVQLPMFDDGAHDDGAMEPDGIYNHPLKDFTRAEGTYTFRAVATYGQGCRATREVHWAVHVEPGIDPDNTDVTLVDVTDVDGGQRGTLVLVPHDRYDNPLGPGRGDGFTVAPLPGVQVVGPVKDGGDGSYTVVVVWDPDTATPGVIVQQPDRPPVPVVPGEYPSGDCRPDCNDAAGNLLDCLGLHDPNVKRVQVKSVCIEVDLENSDCERPCNKPGSKRGKHDKPPRGRKDDKGCGC</sequence>
<dbReference type="PANTHER" id="PTHR10579">
    <property type="entry name" value="CALCIUM-ACTIVATED CHLORIDE CHANNEL REGULATOR"/>
    <property type="match status" value="1"/>
</dbReference>
<dbReference type="PROSITE" id="PS50234">
    <property type="entry name" value="VWFA"/>
    <property type="match status" value="1"/>
</dbReference>
<dbReference type="SUPFAM" id="SSF53300">
    <property type="entry name" value="vWA-like"/>
    <property type="match status" value="1"/>
</dbReference>
<dbReference type="RefSeq" id="WP_310090312.1">
    <property type="nucleotide sequence ID" value="NZ_JAVDTT010000001.1"/>
</dbReference>
<gene>
    <name evidence="3" type="ORF">J2W94_000697</name>
</gene>
<dbReference type="Pfam" id="PF13519">
    <property type="entry name" value="VWA_2"/>
    <property type="match status" value="1"/>
</dbReference>
<dbReference type="InterPro" id="IPR043504">
    <property type="entry name" value="Peptidase_S1_PA_chymotrypsin"/>
</dbReference>
<feature type="compositionally biased region" description="Polar residues" evidence="1">
    <location>
        <begin position="103"/>
        <end position="126"/>
    </location>
</feature>
<dbReference type="InterPro" id="IPR036465">
    <property type="entry name" value="vWFA_dom_sf"/>
</dbReference>